<evidence type="ECO:0000313" key="2">
    <source>
        <dbReference type="Proteomes" id="UP001177670"/>
    </source>
</evidence>
<sequence>MPLNYSKSIDCLLSVALALARDLLLSRGSTFYNDFYIYILILPSRVLFDTSFVMKPVCYASNVVITISLLDTATNNSAPDYTRFLKPINCVQIPDLLHGS</sequence>
<accession>A0AA40KI23</accession>
<protein>
    <submittedName>
        <fullName evidence="1">Uncharacterized protein</fullName>
    </submittedName>
</protein>
<dbReference type="AlphaFoldDB" id="A0AA40KI23"/>
<reference evidence="1" key="1">
    <citation type="submission" date="2021-10" db="EMBL/GenBank/DDBJ databases">
        <title>Melipona bicolor Genome sequencing and assembly.</title>
        <authorList>
            <person name="Araujo N.S."/>
            <person name="Arias M.C."/>
        </authorList>
    </citation>
    <scope>NUCLEOTIDE SEQUENCE</scope>
    <source>
        <strain evidence="1">USP_2M_L1-L4_2017</strain>
        <tissue evidence="1">Whole body</tissue>
    </source>
</reference>
<evidence type="ECO:0000313" key="1">
    <source>
        <dbReference type="EMBL" id="KAK1121129.1"/>
    </source>
</evidence>
<gene>
    <name evidence="1" type="ORF">K0M31_010442</name>
</gene>
<keyword evidence="2" id="KW-1185">Reference proteome</keyword>
<dbReference type="EMBL" id="JAHYIQ010000027">
    <property type="protein sequence ID" value="KAK1121129.1"/>
    <property type="molecule type" value="Genomic_DNA"/>
</dbReference>
<comment type="caution">
    <text evidence="1">The sequence shown here is derived from an EMBL/GenBank/DDBJ whole genome shotgun (WGS) entry which is preliminary data.</text>
</comment>
<name>A0AA40KI23_9HYME</name>
<organism evidence="1 2">
    <name type="scientific">Melipona bicolor</name>
    <dbReference type="NCBI Taxonomy" id="60889"/>
    <lineage>
        <taxon>Eukaryota</taxon>
        <taxon>Metazoa</taxon>
        <taxon>Ecdysozoa</taxon>
        <taxon>Arthropoda</taxon>
        <taxon>Hexapoda</taxon>
        <taxon>Insecta</taxon>
        <taxon>Pterygota</taxon>
        <taxon>Neoptera</taxon>
        <taxon>Endopterygota</taxon>
        <taxon>Hymenoptera</taxon>
        <taxon>Apocrita</taxon>
        <taxon>Aculeata</taxon>
        <taxon>Apoidea</taxon>
        <taxon>Anthophila</taxon>
        <taxon>Apidae</taxon>
        <taxon>Melipona</taxon>
    </lineage>
</organism>
<proteinExistence type="predicted"/>
<dbReference type="Proteomes" id="UP001177670">
    <property type="component" value="Unassembled WGS sequence"/>
</dbReference>